<evidence type="ECO:0000256" key="1">
    <source>
        <dbReference type="SAM" id="MobiDB-lite"/>
    </source>
</evidence>
<name>A0A1X2I7M7_9FUNG</name>
<evidence type="ECO:0000313" key="2">
    <source>
        <dbReference type="EMBL" id="ORZ11153.1"/>
    </source>
</evidence>
<evidence type="ECO:0000313" key="3">
    <source>
        <dbReference type="Proteomes" id="UP000193560"/>
    </source>
</evidence>
<dbReference type="AlphaFoldDB" id="A0A1X2I7M7"/>
<dbReference type="Proteomes" id="UP000193560">
    <property type="component" value="Unassembled WGS sequence"/>
</dbReference>
<accession>A0A1X2I7M7</accession>
<dbReference type="EMBL" id="MCGE01000022">
    <property type="protein sequence ID" value="ORZ11153.1"/>
    <property type="molecule type" value="Genomic_DNA"/>
</dbReference>
<feature type="compositionally biased region" description="Acidic residues" evidence="1">
    <location>
        <begin position="429"/>
        <end position="441"/>
    </location>
</feature>
<dbReference type="STRING" id="90262.A0A1X2I7M7"/>
<organism evidence="2 3">
    <name type="scientific">Absidia repens</name>
    <dbReference type="NCBI Taxonomy" id="90262"/>
    <lineage>
        <taxon>Eukaryota</taxon>
        <taxon>Fungi</taxon>
        <taxon>Fungi incertae sedis</taxon>
        <taxon>Mucoromycota</taxon>
        <taxon>Mucoromycotina</taxon>
        <taxon>Mucoromycetes</taxon>
        <taxon>Mucorales</taxon>
        <taxon>Cunninghamellaceae</taxon>
        <taxon>Absidia</taxon>
    </lineage>
</organism>
<keyword evidence="3" id="KW-1185">Reference proteome</keyword>
<gene>
    <name evidence="2" type="ORF">BCR42DRAFT_421676</name>
</gene>
<sequence length="816" mass="92372">MANQETSSVRPLPKRVLAIRNDECALPVNLYMQKYISADNETSLAKDLLIHNMYEPVTTMITRAVFYAYMGFRSISSFVVFFRSLYRNITSPYQHNNKERQDCLLAMINGILNDRLVDKADCVTYLSSLTLETLNIIPSKARFDRRCERLDSAPMVHQNKKALSKTYNNKLANKVIHHYILTTMELDNIKHGYAIIPLSKTGEYEKLFRSYLRGDDKVDAIVIVDIMLDLFMDEIQHNYLFWLEMIKQSKDMEMACLPNAADDEETCSPSHQETPDHTNQSILADLFALKLEDTTMIPCAAYYTLALMIKDDLLDLDALLSHQNDKNWLTPLLMAMFSIGDETRALGILQETKMEVVSDSFCDWLQRMMVTRIDSWLAQQSDAKSTKTTTTTAPSPTTAATKSRKKRRQRKRPSPLSQVTLPRDGYYIDSDDNDDDIVDNDDYDSQHVDLCAISPARSEESFASATTAVNTTSDITTVHDDEESDHSDSNSSSNEKAFDYFSTQFFYHQQHDDATTSTSAIHVLSDFIEPCMMAIGGTRMAAAPATMNNIILLLHQALRHYHQPQDRPYLIQLFTSYIFPVLAYTPLTDLHACLQLLTTDERLRVYLIWRDDCTDATMRAYRDQAMADVQAILDDAGVDTQNNSTVLGDLAQHHPIDVAQVILDRIEQTADQDSNSNSNSNGALFMVVSDLVCDDALVRDGLFALLGHRLMTFNNKHIVPSENPGALPSPVAALCRLSRHLFNERQLPSTALFRYLTTSSTSKPSFFTSRFIRYACGFNPDTLQKQHHQQSSVVTKKRSALVVLGASHLTNKKTCR</sequence>
<proteinExistence type="predicted"/>
<feature type="compositionally biased region" description="Low complexity" evidence="1">
    <location>
        <begin position="386"/>
        <end position="401"/>
    </location>
</feature>
<reference evidence="2 3" key="1">
    <citation type="submission" date="2016-07" db="EMBL/GenBank/DDBJ databases">
        <title>Pervasive Adenine N6-methylation of Active Genes in Fungi.</title>
        <authorList>
            <consortium name="DOE Joint Genome Institute"/>
            <person name="Mondo S.J."/>
            <person name="Dannebaum R.O."/>
            <person name="Kuo R.C."/>
            <person name="Labutti K."/>
            <person name="Haridas S."/>
            <person name="Kuo A."/>
            <person name="Salamov A."/>
            <person name="Ahrendt S.R."/>
            <person name="Lipzen A."/>
            <person name="Sullivan W."/>
            <person name="Andreopoulos W.B."/>
            <person name="Clum A."/>
            <person name="Lindquist E."/>
            <person name="Daum C."/>
            <person name="Ramamoorthy G.K."/>
            <person name="Gryganskyi A."/>
            <person name="Culley D."/>
            <person name="Magnuson J.K."/>
            <person name="James T.Y."/>
            <person name="O'Malley M.A."/>
            <person name="Stajich J.E."/>
            <person name="Spatafora J.W."/>
            <person name="Visel A."/>
            <person name="Grigoriev I.V."/>
        </authorList>
    </citation>
    <scope>NUCLEOTIDE SEQUENCE [LARGE SCALE GENOMIC DNA]</scope>
    <source>
        <strain evidence="2 3">NRRL 1336</strain>
    </source>
</reference>
<dbReference type="OrthoDB" id="29024at2759"/>
<protein>
    <submittedName>
        <fullName evidence="2">Uncharacterized protein</fullName>
    </submittedName>
</protein>
<feature type="region of interest" description="Disordered" evidence="1">
    <location>
        <begin position="383"/>
        <end position="441"/>
    </location>
</feature>
<feature type="compositionally biased region" description="Basic residues" evidence="1">
    <location>
        <begin position="402"/>
        <end position="413"/>
    </location>
</feature>
<comment type="caution">
    <text evidence="2">The sequence shown here is derived from an EMBL/GenBank/DDBJ whole genome shotgun (WGS) entry which is preliminary data.</text>
</comment>